<dbReference type="Gene3D" id="1.10.287.860">
    <property type="entry name" value="Nucleotidyltransferase"/>
    <property type="match status" value="1"/>
</dbReference>
<protein>
    <recommendedName>
        <fullName evidence="1">RelA/SpoT domain-containing protein</fullName>
    </recommendedName>
</protein>
<sequence>MDNSEQYIARRPTYESLANSIKDLLSHIAKSIKIEVHAIEGRAKTVDSFLEKTTRSGKSYKNAIEEITDLCGLRVILYYQEDVQKLSNELRAQFVIDETKSSDKRKELRLDQFGYISVHLVGKIDESRSKLVEWSQYKGLNFEIQVRTVLQHAWASISHALDYKSIVATPDQFRRQLSRIAGLLELSDEQFSELRAKKSSLEIEVQSSISNNDFNVTINAVSLVQYLESSKSASAVGSAVRNARLVVTGIHGSEHLSFLCERLDIKSLVKLDEILIAFVEKADVYFHRFASLCKSGDQPQSNIIGDLEHWCAVAVIASVVKNQESEVSNLSKEIGWDNSYMTKAILANA</sequence>
<dbReference type="PANTHER" id="PTHR41773:SF1">
    <property type="entry name" value="RELA_SPOT DOMAIN-CONTAINING PROTEIN"/>
    <property type="match status" value="1"/>
</dbReference>
<dbReference type="SUPFAM" id="SSF81301">
    <property type="entry name" value="Nucleotidyltransferase"/>
    <property type="match status" value="1"/>
</dbReference>
<accession>A0ABD6V7Z0</accession>
<dbReference type="InterPro" id="IPR043519">
    <property type="entry name" value="NT_sf"/>
</dbReference>
<dbReference type="AlphaFoldDB" id="A0ABD6V7Z0"/>
<dbReference type="InterPro" id="IPR007685">
    <property type="entry name" value="RelA_SpoT"/>
</dbReference>
<proteinExistence type="predicted"/>
<evidence type="ECO:0000259" key="1">
    <source>
        <dbReference type="SMART" id="SM00954"/>
    </source>
</evidence>
<evidence type="ECO:0000313" key="2">
    <source>
        <dbReference type="EMBL" id="POD66411.1"/>
    </source>
</evidence>
<dbReference type="Pfam" id="PF04607">
    <property type="entry name" value="RelA_SpoT"/>
    <property type="match status" value="1"/>
</dbReference>
<feature type="domain" description="RelA/SpoT" evidence="1">
    <location>
        <begin position="41"/>
        <end position="169"/>
    </location>
</feature>
<dbReference type="RefSeq" id="WP_103409625.1">
    <property type="nucleotide sequence ID" value="NZ_MLET01000015.1"/>
</dbReference>
<evidence type="ECO:0000313" key="3">
    <source>
        <dbReference type="Proteomes" id="UP000236998"/>
    </source>
</evidence>
<dbReference type="Gene3D" id="3.30.460.10">
    <property type="entry name" value="Beta Polymerase, domain 2"/>
    <property type="match status" value="1"/>
</dbReference>
<dbReference type="PANTHER" id="PTHR41773">
    <property type="entry name" value="GTP PYROPHOSPHATASE-RELATED"/>
    <property type="match status" value="1"/>
</dbReference>
<reference evidence="2 3" key="1">
    <citation type="submission" date="2016-10" db="EMBL/GenBank/DDBJ databases">
        <title>Comparative genomics of Pseudomonas syringae.</title>
        <authorList>
            <person name="Hulin M.T."/>
        </authorList>
    </citation>
    <scope>NUCLEOTIDE SEQUENCE [LARGE SCALE GENOMIC DNA]</scope>
    <source>
        <strain evidence="2 3">9643</strain>
    </source>
</reference>
<dbReference type="Proteomes" id="UP000236998">
    <property type="component" value="Unassembled WGS sequence"/>
</dbReference>
<organism evidence="2 3">
    <name type="scientific">Pseudomonas syringae group genomosp. 3</name>
    <dbReference type="NCBI Taxonomy" id="251701"/>
    <lineage>
        <taxon>Bacteria</taxon>
        <taxon>Pseudomonadati</taxon>
        <taxon>Pseudomonadota</taxon>
        <taxon>Gammaproteobacteria</taxon>
        <taxon>Pseudomonadales</taxon>
        <taxon>Pseudomonadaceae</taxon>
        <taxon>Pseudomonas</taxon>
    </lineage>
</organism>
<dbReference type="CDD" id="cd05399">
    <property type="entry name" value="NT_Rel-Spo_like"/>
    <property type="match status" value="1"/>
</dbReference>
<gene>
    <name evidence="2" type="ORF">BKM07_19030</name>
</gene>
<comment type="caution">
    <text evidence="2">The sequence shown here is derived from an EMBL/GenBank/DDBJ whole genome shotgun (WGS) entry which is preliminary data.</text>
</comment>
<name>A0ABD6V7Z0_9PSED</name>
<dbReference type="SMART" id="SM00954">
    <property type="entry name" value="RelA_SpoT"/>
    <property type="match status" value="1"/>
</dbReference>
<dbReference type="EMBL" id="MLET01000015">
    <property type="protein sequence ID" value="POD66411.1"/>
    <property type="molecule type" value="Genomic_DNA"/>
</dbReference>